<dbReference type="EMBL" id="JARPOI010000006">
    <property type="protein sequence ID" value="KAJ9179581.1"/>
    <property type="molecule type" value="Genomic_DNA"/>
</dbReference>
<comment type="caution">
    <text evidence="4">The sequence shown here is derived from an EMBL/GenBank/DDBJ whole genome shotgun (WGS) entry which is preliminary data.</text>
</comment>
<gene>
    <name evidence="4" type="ORF">P3X46_011355</name>
</gene>
<reference evidence="4" key="1">
    <citation type="journal article" date="2023" name="Plant Biotechnol. J.">
        <title>Chromosome-level wild Hevea brasiliensis genome provides new tools for genomic-assisted breeding and valuable loci to elevate rubber yield.</title>
        <authorList>
            <person name="Cheng H."/>
            <person name="Song X."/>
            <person name="Hu Y."/>
            <person name="Wu T."/>
            <person name="Yang Q."/>
            <person name="An Z."/>
            <person name="Feng S."/>
            <person name="Deng Z."/>
            <person name="Wu W."/>
            <person name="Zeng X."/>
            <person name="Tu M."/>
            <person name="Wang X."/>
            <person name="Huang H."/>
        </authorList>
    </citation>
    <scope>NUCLEOTIDE SEQUENCE</scope>
    <source>
        <strain evidence="4">MT/VB/25A 57/8</strain>
    </source>
</reference>
<keyword evidence="3" id="KW-0012">Acyltransferase</keyword>
<evidence type="ECO:0000313" key="4">
    <source>
        <dbReference type="EMBL" id="KAJ9179581.1"/>
    </source>
</evidence>
<evidence type="ECO:0000256" key="2">
    <source>
        <dbReference type="ARBA" id="ARBA00022679"/>
    </source>
</evidence>
<sequence length="453" mass="50950">MEVAVISVESIKPSSPVHHLKPFKLCLLDQLTPASYSPLILFYPTNDAHLKSTQILTQLKWTLSKTLTPFYPLSGRVKDNFVIHNYEEGVPFIEARVKGHLSDFLQHPQMELLNQFLPCQSFCQQPNPTVAQAAVQVNMFDCGGFALGMCFSHKINDGITGSSFIKSWAANARGSANEAIHPNLSDASSLFPPQESLPSHYTSLMESLWFSKRRFRTRRFVFDANAVATLSAKGRSKLIQSPTRVEGLCAFIWRSCMNACRSISGSTRPSVMSQAVNIRRLTKPRLSRYSIGNLVWSAIASYDPDETEMRMQELVALVREGVGRINSEYLKKLSGEGCTAIYEHLNRLAEMASENPDVFSFFSWHTFDFSEIDFGWGKPIWVGIFGKARRDSPCDSNFIILKDIGKNNGIEAWMTLDENIMAILEHDLEFLAFASLNPCIVMETNKVFCSLEE</sequence>
<comment type="similarity">
    <text evidence="1">Belongs to the plant acyltransferase family.</text>
</comment>
<protein>
    <recommendedName>
        <fullName evidence="6">Vinorine synthase-like</fullName>
    </recommendedName>
</protein>
<keyword evidence="5" id="KW-1185">Reference proteome</keyword>
<proteinExistence type="inferred from homology"/>
<evidence type="ECO:0000256" key="3">
    <source>
        <dbReference type="ARBA" id="ARBA00023315"/>
    </source>
</evidence>
<dbReference type="InterPro" id="IPR023213">
    <property type="entry name" value="CAT-like_dom_sf"/>
</dbReference>
<dbReference type="Pfam" id="PF02458">
    <property type="entry name" value="Transferase"/>
    <property type="match status" value="1"/>
</dbReference>
<evidence type="ECO:0008006" key="6">
    <source>
        <dbReference type="Google" id="ProtNLM"/>
    </source>
</evidence>
<evidence type="ECO:0000256" key="1">
    <source>
        <dbReference type="ARBA" id="ARBA00009861"/>
    </source>
</evidence>
<evidence type="ECO:0000313" key="5">
    <source>
        <dbReference type="Proteomes" id="UP001174677"/>
    </source>
</evidence>
<organism evidence="4 5">
    <name type="scientific">Hevea brasiliensis</name>
    <name type="common">Para rubber tree</name>
    <name type="synonym">Siphonia brasiliensis</name>
    <dbReference type="NCBI Taxonomy" id="3981"/>
    <lineage>
        <taxon>Eukaryota</taxon>
        <taxon>Viridiplantae</taxon>
        <taxon>Streptophyta</taxon>
        <taxon>Embryophyta</taxon>
        <taxon>Tracheophyta</taxon>
        <taxon>Spermatophyta</taxon>
        <taxon>Magnoliopsida</taxon>
        <taxon>eudicotyledons</taxon>
        <taxon>Gunneridae</taxon>
        <taxon>Pentapetalae</taxon>
        <taxon>rosids</taxon>
        <taxon>fabids</taxon>
        <taxon>Malpighiales</taxon>
        <taxon>Euphorbiaceae</taxon>
        <taxon>Crotonoideae</taxon>
        <taxon>Micrandreae</taxon>
        <taxon>Hevea</taxon>
    </lineage>
</organism>
<dbReference type="PANTHER" id="PTHR31623:SF91">
    <property type="entry name" value="SALUTARIDINOL 7-O-ACETYLTRANSFERASE"/>
    <property type="match status" value="1"/>
</dbReference>
<keyword evidence="2" id="KW-0808">Transferase</keyword>
<dbReference type="Gene3D" id="3.30.559.10">
    <property type="entry name" value="Chloramphenicol acetyltransferase-like domain"/>
    <property type="match status" value="2"/>
</dbReference>
<accession>A0ABQ9MGW6</accession>
<name>A0ABQ9MGW6_HEVBR</name>
<dbReference type="Proteomes" id="UP001174677">
    <property type="component" value="Chromosome 6"/>
</dbReference>
<dbReference type="PANTHER" id="PTHR31623">
    <property type="entry name" value="F21J9.9"/>
    <property type="match status" value="1"/>
</dbReference>